<comment type="caution">
    <text evidence="1">The sequence shown here is derived from an EMBL/GenBank/DDBJ whole genome shotgun (WGS) entry which is preliminary data.</text>
</comment>
<dbReference type="AlphaFoldDB" id="A0A1E3X6D9"/>
<dbReference type="EMBL" id="MAYW01000138">
    <property type="protein sequence ID" value="ODS31175.1"/>
    <property type="molecule type" value="Genomic_DNA"/>
</dbReference>
<protein>
    <submittedName>
        <fullName evidence="1">Putative orf</fullName>
    </submittedName>
</protein>
<dbReference type="Proteomes" id="UP000094056">
    <property type="component" value="Unassembled WGS sequence"/>
</dbReference>
<organism evidence="1 2">
    <name type="scientific">Candidatus Scalindua rubra</name>
    <dbReference type="NCBI Taxonomy" id="1872076"/>
    <lineage>
        <taxon>Bacteria</taxon>
        <taxon>Pseudomonadati</taxon>
        <taxon>Planctomycetota</taxon>
        <taxon>Candidatus Brocadiia</taxon>
        <taxon>Candidatus Brocadiales</taxon>
        <taxon>Candidatus Scalinduaceae</taxon>
        <taxon>Candidatus Scalindua</taxon>
    </lineage>
</organism>
<feature type="non-terminal residue" evidence="1">
    <location>
        <position position="297"/>
    </location>
</feature>
<sequence length="297" mass="34144">MDNEFEDFFLKPTHVTHRKYEALRTLCVEKARAKEVAKKLGYSIFSINAMKRDFISALKSRQLDSSYFFITKSAGRTPDTGKSLLKEKIIQLRKQDYSILDIKSVLHTEGHIISHDYIYRVLEGEGFARLAKRTQLERKVQTSKIIKAPRSCSIDWMSDGGQLFHSERGVGVLPFLPLLARLGVDQWIEAAGYPETSELSRVQNVLSFIALKLAGHNRYSQDDLWAMDRGFGLFSNLNVLPKDGTLSSYSYRTNRHMNRRFLTEMFRKLKKLKLLTGQINMDFTAIPHWGDSSVLEN</sequence>
<reference evidence="1 2" key="1">
    <citation type="submission" date="2016-07" db="EMBL/GenBank/DDBJ databases">
        <title>Draft genome of Scalindua rubra, obtained from a brine-seawater interface in the Red Sea, sheds light on salt adaptation in anammox bacteria.</title>
        <authorList>
            <person name="Speth D.R."/>
            <person name="Lagkouvardos I."/>
            <person name="Wang Y."/>
            <person name="Qian P.-Y."/>
            <person name="Dutilh B.E."/>
            <person name="Jetten M.S."/>
        </authorList>
    </citation>
    <scope>NUCLEOTIDE SEQUENCE [LARGE SCALE GENOMIC DNA]</scope>
    <source>
        <strain evidence="1">BSI-1</strain>
    </source>
</reference>
<accession>A0A1E3X6D9</accession>
<evidence type="ECO:0000313" key="1">
    <source>
        <dbReference type="EMBL" id="ODS31175.1"/>
    </source>
</evidence>
<gene>
    <name evidence="1" type="ORF">SCARUB_03718</name>
</gene>
<name>A0A1E3X6D9_9BACT</name>
<proteinExistence type="predicted"/>
<evidence type="ECO:0000313" key="2">
    <source>
        <dbReference type="Proteomes" id="UP000094056"/>
    </source>
</evidence>